<reference evidence="9 10" key="1">
    <citation type="submission" date="2021-07" db="EMBL/GenBank/DDBJ databases">
        <title>The Aristolochia fimbriata genome: insights into angiosperm evolution, floral development and chemical biosynthesis.</title>
        <authorList>
            <person name="Jiao Y."/>
        </authorList>
    </citation>
    <scope>NUCLEOTIDE SEQUENCE [LARGE SCALE GENOMIC DNA]</scope>
    <source>
        <strain evidence="9">IBCAS-2021</strain>
        <tissue evidence="9">Leaf</tissue>
    </source>
</reference>
<comment type="subcellular location">
    <subcellularLocation>
        <location evidence="1 7">Membrane</location>
        <topology evidence="1 7">Multi-pass membrane protein</topology>
    </subcellularLocation>
</comment>
<evidence type="ECO:0000256" key="2">
    <source>
        <dbReference type="ARBA" id="ARBA00006213"/>
    </source>
</evidence>
<feature type="transmembrane region" description="Helical" evidence="7">
    <location>
        <begin position="79"/>
        <end position="97"/>
    </location>
</feature>
<feature type="transmembrane region" description="Helical" evidence="7">
    <location>
        <begin position="203"/>
        <end position="224"/>
    </location>
</feature>
<protein>
    <recommendedName>
        <fullName evidence="7">Probable purine permease</fullName>
    </recommendedName>
</protein>
<feature type="transmembrane region" description="Helical" evidence="7">
    <location>
        <begin position="171"/>
        <end position="188"/>
    </location>
</feature>
<evidence type="ECO:0000256" key="4">
    <source>
        <dbReference type="ARBA" id="ARBA00022692"/>
    </source>
</evidence>
<dbReference type="SUPFAM" id="SSF103481">
    <property type="entry name" value="Multidrug resistance efflux transporter EmrE"/>
    <property type="match status" value="1"/>
</dbReference>
<keyword evidence="4 7" id="KW-0812">Transmembrane</keyword>
<proteinExistence type="inferred from homology"/>
<keyword evidence="6 7" id="KW-0472">Membrane</keyword>
<dbReference type="PANTHER" id="PTHR31376:SF105">
    <property type="entry name" value="PURINE PERMEASE-RELATED"/>
    <property type="match status" value="1"/>
</dbReference>
<dbReference type="GO" id="GO:0005345">
    <property type="term" value="F:purine nucleobase transmembrane transporter activity"/>
    <property type="evidence" value="ECO:0007669"/>
    <property type="project" value="UniProtKB-UniRule"/>
</dbReference>
<evidence type="ECO:0000256" key="8">
    <source>
        <dbReference type="SAM" id="MobiDB-lite"/>
    </source>
</evidence>
<keyword evidence="3 7" id="KW-0813">Transport</keyword>
<organism evidence="9 10">
    <name type="scientific">Aristolochia fimbriata</name>
    <name type="common">White veined hardy Dutchman's pipe vine</name>
    <dbReference type="NCBI Taxonomy" id="158543"/>
    <lineage>
        <taxon>Eukaryota</taxon>
        <taxon>Viridiplantae</taxon>
        <taxon>Streptophyta</taxon>
        <taxon>Embryophyta</taxon>
        <taxon>Tracheophyta</taxon>
        <taxon>Spermatophyta</taxon>
        <taxon>Magnoliopsida</taxon>
        <taxon>Magnoliidae</taxon>
        <taxon>Piperales</taxon>
        <taxon>Aristolochiaceae</taxon>
        <taxon>Aristolochia</taxon>
    </lineage>
</organism>
<dbReference type="PANTHER" id="PTHR31376">
    <property type="entry name" value="OS09G0467300 PROTEIN-RELATED"/>
    <property type="match status" value="1"/>
</dbReference>
<dbReference type="Proteomes" id="UP000825729">
    <property type="component" value="Unassembled WGS sequence"/>
</dbReference>
<feature type="compositionally biased region" description="Polar residues" evidence="8">
    <location>
        <begin position="367"/>
        <end position="387"/>
    </location>
</feature>
<dbReference type="InterPro" id="IPR030182">
    <property type="entry name" value="PUP_plant"/>
</dbReference>
<evidence type="ECO:0000256" key="7">
    <source>
        <dbReference type="RuleBase" id="RU368015"/>
    </source>
</evidence>
<keyword evidence="5 7" id="KW-1133">Transmembrane helix</keyword>
<dbReference type="AlphaFoldDB" id="A0AAV7FBH8"/>
<feature type="region of interest" description="Disordered" evidence="8">
    <location>
        <begin position="1"/>
        <end position="34"/>
    </location>
</feature>
<comment type="similarity">
    <text evidence="2 7">Belongs to the purine permeases (TC 2.A.7.14) family.</text>
</comment>
<evidence type="ECO:0000313" key="10">
    <source>
        <dbReference type="Proteomes" id="UP000825729"/>
    </source>
</evidence>
<keyword evidence="10" id="KW-1185">Reference proteome</keyword>
<accession>A0AAV7FBH8</accession>
<evidence type="ECO:0000256" key="3">
    <source>
        <dbReference type="ARBA" id="ARBA00022448"/>
    </source>
</evidence>
<feature type="transmembrane region" description="Helical" evidence="7">
    <location>
        <begin position="337"/>
        <end position="355"/>
    </location>
</feature>
<feature type="transmembrane region" description="Helical" evidence="7">
    <location>
        <begin position="146"/>
        <end position="164"/>
    </location>
</feature>
<dbReference type="Pfam" id="PF16913">
    <property type="entry name" value="PUNUT"/>
    <property type="match status" value="1"/>
</dbReference>
<evidence type="ECO:0000256" key="1">
    <source>
        <dbReference type="ARBA" id="ARBA00004141"/>
    </source>
</evidence>
<sequence length="387" mass="41940">MGSLGSGGPSPMASLHVEDAYKTPPPPSSTTTTASSRKAIKWSLLILNCSFMGIGTIGGPLLLRLYYLHGGGRRWLSSALQNGGFPILFAPLAVLYARARARGVPPRKFFIEPRLLLASALIGILQGLCNFTYALGLSYLPVSTSSLLFATQLAFTAVFALLIVKYKFTAYSINSVILMTLGSILLGMRTNGDRPDGVSKAKYFLGFFVTLASALLSGFILPSIEWAYSLASKSITYTVVLQFQLGVAVSATIFSGIGMFINNDFQVIPREAREYELGHGMYYLVVVAAAVIFQFAFIGSLGVIFCTTSLFSGIFSAVLLPFTEIAAVIVYHEKYTGEKGMALALCLWGFVSYFYGEYRMSKKVEETPSSQQQPQLPAMQSPQVAQP</sequence>
<gene>
    <name evidence="9" type="ORF">H6P81_001709</name>
</gene>
<evidence type="ECO:0000313" key="9">
    <source>
        <dbReference type="EMBL" id="KAG9457201.1"/>
    </source>
</evidence>
<dbReference type="GO" id="GO:0015211">
    <property type="term" value="F:purine nucleoside transmembrane transporter activity"/>
    <property type="evidence" value="ECO:0007669"/>
    <property type="project" value="UniProtKB-UniRule"/>
</dbReference>
<feature type="transmembrane region" description="Helical" evidence="7">
    <location>
        <begin position="310"/>
        <end position="331"/>
    </location>
</feature>
<feature type="transmembrane region" description="Helical" evidence="7">
    <location>
        <begin position="117"/>
        <end position="140"/>
    </location>
</feature>
<dbReference type="InterPro" id="IPR037185">
    <property type="entry name" value="EmrE-like"/>
</dbReference>
<comment type="caution">
    <text evidence="9">The sequence shown here is derived from an EMBL/GenBank/DDBJ whole genome shotgun (WGS) entry which is preliminary data.</text>
</comment>
<feature type="transmembrane region" description="Helical" evidence="7">
    <location>
        <begin position="281"/>
        <end position="303"/>
    </location>
</feature>
<dbReference type="GO" id="GO:0016020">
    <property type="term" value="C:membrane"/>
    <property type="evidence" value="ECO:0007669"/>
    <property type="project" value="UniProtKB-SubCell"/>
</dbReference>
<dbReference type="EMBL" id="JAINDJ010000002">
    <property type="protein sequence ID" value="KAG9457201.1"/>
    <property type="molecule type" value="Genomic_DNA"/>
</dbReference>
<feature type="transmembrane region" description="Helical" evidence="7">
    <location>
        <begin position="236"/>
        <end position="261"/>
    </location>
</feature>
<feature type="region of interest" description="Disordered" evidence="8">
    <location>
        <begin position="365"/>
        <end position="387"/>
    </location>
</feature>
<evidence type="ECO:0000256" key="6">
    <source>
        <dbReference type="ARBA" id="ARBA00023136"/>
    </source>
</evidence>
<name>A0AAV7FBH8_ARIFI</name>
<feature type="transmembrane region" description="Helical" evidence="7">
    <location>
        <begin position="45"/>
        <end position="67"/>
    </location>
</feature>
<evidence type="ECO:0000256" key="5">
    <source>
        <dbReference type="ARBA" id="ARBA00022989"/>
    </source>
</evidence>